<reference evidence="2 3" key="1">
    <citation type="journal article" date="2014" name="Nat. Genet.">
        <title>Genome sequence of the hot pepper provides insights into the evolution of pungency in Capsicum species.</title>
        <authorList>
            <person name="Kim S."/>
            <person name="Park M."/>
            <person name="Yeom S.I."/>
            <person name="Kim Y.M."/>
            <person name="Lee J.M."/>
            <person name="Lee H.A."/>
            <person name="Seo E."/>
            <person name="Choi J."/>
            <person name="Cheong K."/>
            <person name="Kim K.T."/>
            <person name="Jung K."/>
            <person name="Lee G.W."/>
            <person name="Oh S.K."/>
            <person name="Bae C."/>
            <person name="Kim S.B."/>
            <person name="Lee H.Y."/>
            <person name="Kim S.Y."/>
            <person name="Kim M.S."/>
            <person name="Kang B.C."/>
            <person name="Jo Y.D."/>
            <person name="Yang H.B."/>
            <person name="Jeong H.J."/>
            <person name="Kang W.H."/>
            <person name="Kwon J.K."/>
            <person name="Shin C."/>
            <person name="Lim J.Y."/>
            <person name="Park J.H."/>
            <person name="Huh J.H."/>
            <person name="Kim J.S."/>
            <person name="Kim B.D."/>
            <person name="Cohen O."/>
            <person name="Paran I."/>
            <person name="Suh M.C."/>
            <person name="Lee S.B."/>
            <person name="Kim Y.K."/>
            <person name="Shin Y."/>
            <person name="Noh S.J."/>
            <person name="Park J."/>
            <person name="Seo Y.S."/>
            <person name="Kwon S.Y."/>
            <person name="Kim H.A."/>
            <person name="Park J.M."/>
            <person name="Kim H.J."/>
            <person name="Choi S.B."/>
            <person name="Bosland P.W."/>
            <person name="Reeves G."/>
            <person name="Jo S.H."/>
            <person name="Lee B.W."/>
            <person name="Cho H.T."/>
            <person name="Choi H.S."/>
            <person name="Lee M.S."/>
            <person name="Yu Y."/>
            <person name="Do Choi Y."/>
            <person name="Park B.S."/>
            <person name="van Deynze A."/>
            <person name="Ashrafi H."/>
            <person name="Hill T."/>
            <person name="Kim W.T."/>
            <person name="Pai H.S."/>
            <person name="Ahn H.K."/>
            <person name="Yeam I."/>
            <person name="Giovannoni J.J."/>
            <person name="Rose J.K."/>
            <person name="Sorensen I."/>
            <person name="Lee S.J."/>
            <person name="Kim R.W."/>
            <person name="Choi I.Y."/>
            <person name="Choi B.S."/>
            <person name="Lim J.S."/>
            <person name="Lee Y.H."/>
            <person name="Choi D."/>
        </authorList>
    </citation>
    <scope>NUCLEOTIDE SEQUENCE [LARGE SCALE GENOMIC DNA]</scope>
    <source>
        <strain evidence="3">cv. CM334</strain>
    </source>
</reference>
<dbReference type="InterPro" id="IPR008271">
    <property type="entry name" value="Ser/Thr_kinase_AS"/>
</dbReference>
<organism evidence="2 3">
    <name type="scientific">Capsicum annuum</name>
    <name type="common">Capsicum pepper</name>
    <dbReference type="NCBI Taxonomy" id="4072"/>
    <lineage>
        <taxon>Eukaryota</taxon>
        <taxon>Viridiplantae</taxon>
        <taxon>Streptophyta</taxon>
        <taxon>Embryophyta</taxon>
        <taxon>Tracheophyta</taxon>
        <taxon>Spermatophyta</taxon>
        <taxon>Magnoliopsida</taxon>
        <taxon>eudicotyledons</taxon>
        <taxon>Gunneridae</taxon>
        <taxon>Pentapetalae</taxon>
        <taxon>asterids</taxon>
        <taxon>lamiids</taxon>
        <taxon>Solanales</taxon>
        <taxon>Solanaceae</taxon>
        <taxon>Solanoideae</taxon>
        <taxon>Capsiceae</taxon>
        <taxon>Capsicum</taxon>
    </lineage>
</organism>
<dbReference type="Pfam" id="PF00069">
    <property type="entry name" value="Pkinase"/>
    <property type="match status" value="1"/>
</dbReference>
<reference evidence="2 3" key="2">
    <citation type="journal article" date="2017" name="Genome Biol.">
        <title>New reference genome sequences of hot pepper reveal the massive evolution of plant disease-resistance genes by retroduplication.</title>
        <authorList>
            <person name="Kim S."/>
            <person name="Park J."/>
            <person name="Yeom S.I."/>
            <person name="Kim Y.M."/>
            <person name="Seo E."/>
            <person name="Kim K.T."/>
            <person name="Kim M.S."/>
            <person name="Lee J.M."/>
            <person name="Cheong K."/>
            <person name="Shin H.S."/>
            <person name="Kim S.B."/>
            <person name="Han K."/>
            <person name="Lee J."/>
            <person name="Park M."/>
            <person name="Lee H.A."/>
            <person name="Lee H.Y."/>
            <person name="Lee Y."/>
            <person name="Oh S."/>
            <person name="Lee J.H."/>
            <person name="Choi E."/>
            <person name="Choi E."/>
            <person name="Lee S.E."/>
            <person name="Jeon J."/>
            <person name="Kim H."/>
            <person name="Choi G."/>
            <person name="Song H."/>
            <person name="Lee J."/>
            <person name="Lee S.C."/>
            <person name="Kwon J.K."/>
            <person name="Lee H.Y."/>
            <person name="Koo N."/>
            <person name="Hong Y."/>
            <person name="Kim R.W."/>
            <person name="Kang W.H."/>
            <person name="Huh J.H."/>
            <person name="Kang B.C."/>
            <person name="Yang T.J."/>
            <person name="Lee Y.H."/>
            <person name="Bennetzen J.L."/>
            <person name="Choi D."/>
        </authorList>
    </citation>
    <scope>NUCLEOTIDE SEQUENCE [LARGE SCALE GENOMIC DNA]</scope>
    <source>
        <strain evidence="3">cv. CM334</strain>
    </source>
</reference>
<evidence type="ECO:0000259" key="1">
    <source>
        <dbReference type="PROSITE" id="PS50011"/>
    </source>
</evidence>
<dbReference type="PROSITE" id="PS50011">
    <property type="entry name" value="PROTEIN_KINASE_DOM"/>
    <property type="match status" value="1"/>
</dbReference>
<dbReference type="PANTHER" id="PTHR48055:SF36">
    <property type="entry name" value="PROTEIN KINASE, PLANT-TYPE, PUTATIVE-RELATED"/>
    <property type="match status" value="1"/>
</dbReference>
<feature type="domain" description="Protein kinase" evidence="1">
    <location>
        <begin position="1"/>
        <end position="143"/>
    </location>
</feature>
<keyword evidence="3" id="KW-1185">Reference proteome</keyword>
<dbReference type="Proteomes" id="UP000222542">
    <property type="component" value="Unassembled WGS sequence"/>
</dbReference>
<name>A0A2G2Z961_CAPAN</name>
<dbReference type="InterPro" id="IPR000719">
    <property type="entry name" value="Prot_kinase_dom"/>
</dbReference>
<dbReference type="EMBL" id="AYRZ02000006">
    <property type="protein sequence ID" value="PHT78547.1"/>
    <property type="molecule type" value="Genomic_DNA"/>
</dbReference>
<gene>
    <name evidence="2" type="ORF">T459_16599</name>
</gene>
<accession>A0A2G2Z961</accession>
<evidence type="ECO:0000313" key="3">
    <source>
        <dbReference type="Proteomes" id="UP000222542"/>
    </source>
</evidence>
<dbReference type="AlphaFoldDB" id="A0A2G2Z961"/>
<protein>
    <recommendedName>
        <fullName evidence="1">Protein kinase domain-containing protein</fullName>
    </recommendedName>
</protein>
<proteinExistence type="predicted"/>
<dbReference type="GO" id="GO:0005524">
    <property type="term" value="F:ATP binding"/>
    <property type="evidence" value="ECO:0007669"/>
    <property type="project" value="InterPro"/>
</dbReference>
<dbReference type="InterPro" id="IPR051564">
    <property type="entry name" value="LRR_receptor-like_kinase"/>
</dbReference>
<dbReference type="SUPFAM" id="SSF56112">
    <property type="entry name" value="Protein kinase-like (PK-like)"/>
    <property type="match status" value="1"/>
</dbReference>
<dbReference type="Gene3D" id="1.10.510.10">
    <property type="entry name" value="Transferase(Phosphotransferase) domain 1"/>
    <property type="match status" value="1"/>
</dbReference>
<sequence length="143" mass="15546">MIDVASAMDYLHKGYSTPVVHCDLKPCNVLLDYEIVGHVSDFGIAKMLGAGEAIVQTRTIATIVYISPSILEVRNVFSCGIHKAVDSNLVNLRDEHVDAKMQCLSSIMKLALRCTLVALGAISMGDTLSTLEKIRVQLVSIQN</sequence>
<dbReference type="GO" id="GO:0004672">
    <property type="term" value="F:protein kinase activity"/>
    <property type="evidence" value="ECO:0007669"/>
    <property type="project" value="InterPro"/>
</dbReference>
<dbReference type="InterPro" id="IPR011009">
    <property type="entry name" value="Kinase-like_dom_sf"/>
</dbReference>
<dbReference type="PANTHER" id="PTHR48055">
    <property type="entry name" value="LEUCINE-RICH REPEAT RECEPTOR PROTEIN KINASE EMS1"/>
    <property type="match status" value="1"/>
</dbReference>
<dbReference type="PROSITE" id="PS00108">
    <property type="entry name" value="PROTEIN_KINASE_ST"/>
    <property type="match status" value="1"/>
</dbReference>
<dbReference type="Gramene" id="PHT78547">
    <property type="protein sequence ID" value="PHT78547"/>
    <property type="gene ID" value="T459_16599"/>
</dbReference>
<comment type="caution">
    <text evidence="2">The sequence shown here is derived from an EMBL/GenBank/DDBJ whole genome shotgun (WGS) entry which is preliminary data.</text>
</comment>
<evidence type="ECO:0000313" key="2">
    <source>
        <dbReference type="EMBL" id="PHT78547.1"/>
    </source>
</evidence>